<feature type="region of interest" description="Disordered" evidence="1">
    <location>
        <begin position="38"/>
        <end position="68"/>
    </location>
</feature>
<evidence type="ECO:0000313" key="3">
    <source>
        <dbReference type="Proteomes" id="UP000281553"/>
    </source>
</evidence>
<reference evidence="2 3" key="1">
    <citation type="submission" date="2018-11" db="EMBL/GenBank/DDBJ databases">
        <authorList>
            <consortium name="Pathogen Informatics"/>
        </authorList>
    </citation>
    <scope>NUCLEOTIDE SEQUENCE [LARGE SCALE GENOMIC DNA]</scope>
</reference>
<dbReference type="OrthoDB" id="10261563at2759"/>
<keyword evidence="3" id="KW-1185">Reference proteome</keyword>
<proteinExistence type="predicted"/>
<gene>
    <name evidence="2" type="ORF">DILT_LOCUS19018</name>
</gene>
<accession>A0A3P7RQU2</accession>
<evidence type="ECO:0000313" key="2">
    <source>
        <dbReference type="EMBL" id="VDN43179.1"/>
    </source>
</evidence>
<protein>
    <submittedName>
        <fullName evidence="2">Uncharacterized protein</fullName>
    </submittedName>
</protein>
<dbReference type="Proteomes" id="UP000281553">
    <property type="component" value="Unassembled WGS sequence"/>
</dbReference>
<sequence>MNDDVFELFLHYLAGMQGKSIDRLVALCHRLIENNSLAPDSAEPEVPGPTVEAAPASSDSAELADSSS</sequence>
<dbReference type="AlphaFoldDB" id="A0A3P7RQU2"/>
<dbReference type="EMBL" id="UYRU01106967">
    <property type="protein sequence ID" value="VDN43179.1"/>
    <property type="molecule type" value="Genomic_DNA"/>
</dbReference>
<organism evidence="2 3">
    <name type="scientific">Dibothriocephalus latus</name>
    <name type="common">Fish tapeworm</name>
    <name type="synonym">Diphyllobothrium latum</name>
    <dbReference type="NCBI Taxonomy" id="60516"/>
    <lineage>
        <taxon>Eukaryota</taxon>
        <taxon>Metazoa</taxon>
        <taxon>Spiralia</taxon>
        <taxon>Lophotrochozoa</taxon>
        <taxon>Platyhelminthes</taxon>
        <taxon>Cestoda</taxon>
        <taxon>Eucestoda</taxon>
        <taxon>Diphyllobothriidea</taxon>
        <taxon>Diphyllobothriidae</taxon>
        <taxon>Dibothriocephalus</taxon>
    </lineage>
</organism>
<name>A0A3P7RQU2_DIBLA</name>
<feature type="non-terminal residue" evidence="2">
    <location>
        <position position="68"/>
    </location>
</feature>
<feature type="compositionally biased region" description="Low complexity" evidence="1">
    <location>
        <begin position="52"/>
        <end position="68"/>
    </location>
</feature>
<evidence type="ECO:0000256" key="1">
    <source>
        <dbReference type="SAM" id="MobiDB-lite"/>
    </source>
</evidence>